<proteinExistence type="predicted"/>
<dbReference type="PROSITE" id="PS50887">
    <property type="entry name" value="GGDEF"/>
    <property type="match status" value="1"/>
</dbReference>
<evidence type="ECO:0000256" key="1">
    <source>
        <dbReference type="ARBA" id="ARBA00001946"/>
    </source>
</evidence>
<dbReference type="NCBIfam" id="TIGR00254">
    <property type="entry name" value="GGDEF"/>
    <property type="match status" value="1"/>
</dbReference>
<dbReference type="SMART" id="SM00091">
    <property type="entry name" value="PAS"/>
    <property type="match status" value="2"/>
</dbReference>
<organism evidence="13 14">
    <name type="scientific">Aestuariirhabdus litorea</name>
    <dbReference type="NCBI Taxonomy" id="2528527"/>
    <lineage>
        <taxon>Bacteria</taxon>
        <taxon>Pseudomonadati</taxon>
        <taxon>Pseudomonadota</taxon>
        <taxon>Gammaproteobacteria</taxon>
        <taxon>Oceanospirillales</taxon>
        <taxon>Aestuariirhabdaceae</taxon>
        <taxon>Aestuariirhabdus</taxon>
    </lineage>
</organism>
<evidence type="ECO:0000256" key="3">
    <source>
        <dbReference type="ARBA" id="ARBA00022553"/>
    </source>
</evidence>
<evidence type="ECO:0000256" key="9">
    <source>
        <dbReference type="SAM" id="Phobius"/>
    </source>
</evidence>
<dbReference type="SUPFAM" id="SSF103190">
    <property type="entry name" value="Sensory domain-like"/>
    <property type="match status" value="1"/>
</dbReference>
<dbReference type="NCBIfam" id="TIGR00229">
    <property type="entry name" value="sensory_box"/>
    <property type="match status" value="2"/>
</dbReference>
<dbReference type="InterPro" id="IPR000160">
    <property type="entry name" value="GGDEF_dom"/>
</dbReference>
<dbReference type="GO" id="GO:0000160">
    <property type="term" value="P:phosphorelay signal transduction system"/>
    <property type="evidence" value="ECO:0007669"/>
    <property type="project" value="UniProtKB-KW"/>
</dbReference>
<evidence type="ECO:0000256" key="7">
    <source>
        <dbReference type="ARBA" id="ARBA00022840"/>
    </source>
</evidence>
<dbReference type="AlphaFoldDB" id="A0A3P3VRC1"/>
<evidence type="ECO:0000256" key="8">
    <source>
        <dbReference type="ARBA" id="ARBA00023012"/>
    </source>
</evidence>
<name>A0A3P3VRC1_9GAMM</name>
<dbReference type="PROSITE" id="PS50112">
    <property type="entry name" value="PAS"/>
    <property type="match status" value="2"/>
</dbReference>
<feature type="transmembrane region" description="Helical" evidence="9">
    <location>
        <begin position="317"/>
        <end position="336"/>
    </location>
</feature>
<dbReference type="GO" id="GO:0005524">
    <property type="term" value="F:ATP binding"/>
    <property type="evidence" value="ECO:0007669"/>
    <property type="project" value="UniProtKB-KW"/>
</dbReference>
<dbReference type="PANTHER" id="PTHR46663">
    <property type="entry name" value="DIGUANYLATE CYCLASE DGCT-RELATED"/>
    <property type="match status" value="1"/>
</dbReference>
<keyword evidence="4" id="KW-0808">Transferase</keyword>
<dbReference type="Pfam" id="PF00990">
    <property type="entry name" value="GGDEF"/>
    <property type="match status" value="1"/>
</dbReference>
<feature type="domain" description="PAS" evidence="10">
    <location>
        <begin position="345"/>
        <end position="393"/>
    </location>
</feature>
<evidence type="ECO:0000313" key="13">
    <source>
        <dbReference type="EMBL" id="RRJ85285.1"/>
    </source>
</evidence>
<dbReference type="InterPro" id="IPR029151">
    <property type="entry name" value="Sensor-like_sf"/>
</dbReference>
<evidence type="ECO:0000256" key="5">
    <source>
        <dbReference type="ARBA" id="ARBA00022741"/>
    </source>
</evidence>
<keyword evidence="3" id="KW-0597">Phosphoprotein</keyword>
<dbReference type="SUPFAM" id="SSF55073">
    <property type="entry name" value="Nucleotide cyclase"/>
    <property type="match status" value="1"/>
</dbReference>
<accession>A0A3P3VRC1</accession>
<gene>
    <name evidence="13" type="ORF">D0544_09545</name>
</gene>
<dbReference type="Gene3D" id="3.30.450.20">
    <property type="entry name" value="PAS domain"/>
    <property type="match status" value="3"/>
</dbReference>
<dbReference type="InterPro" id="IPR048760">
    <property type="entry name" value="VP0354-like_sensor_dom"/>
</dbReference>
<dbReference type="InterPro" id="IPR000014">
    <property type="entry name" value="PAS"/>
</dbReference>
<dbReference type="RefSeq" id="WP_125015710.1">
    <property type="nucleotide sequence ID" value="NZ_QWEZ01000001.1"/>
</dbReference>
<protein>
    <submittedName>
        <fullName evidence="13">Diguanylate cyclase</fullName>
    </submittedName>
</protein>
<sequence>MNSFEHLLTLEERRHLQRQQLRDFIYWSAVLVVVVLVVVDFALNQVKKIETDRLVRSAQLELQAYTAFEAERLGNLAKEVVALSRDSTLLSYVTERDIQSRQTLETHWVGVAWFEARYSQISLLDPYGLEMVRVEYDAINNRAFAGSQLDYLGESYFVEDAASLEVGEVYFSRIDLAQGETIPQIVLRAITPVVDLSGQRDGLLVLSLRAEQMLGGFYQGLGSGFYSNAMVDDQGDYVIGSQAIPSESGLSDSLGMDHPLLWRSMQVLDSGSVKIPGGMVVFRNSSLGFSEHTRKRYLLSYISDATVEEATAYQRRVVLGGAAVFTLLAMGWFWYISGGLLQRTLRKRMLDVVSGVFESNEAICITDAEGRVEAVNGAFGRTTGYLPDEVIGRKISILNSGRHDEAFFASMWSSLKTQGFWKGEVMNRHKSGEVFPELLLISAVRGEKGEIVKYVSHYVDITEQKKQERELKLAAAAFETNVGVVVTDPSGSIQRVNGAFTRITGYSAEEVVGENPRMLQSGYHDATFYQQLWQAILDQGYWRGEVWNKRKNGDIYPEWITITAVRDEDGETLYFVSTFEDITRRKELEKELERLATTDSLTGLWNRRRFEQELRKELHYSQRYGGGFTFVIFDIDHFKQVNDSFGHDVGDEVIQRVADCASNMLRAVDSIGRWGGEEFVLLLPKSSEADALVICERLRLAIEHDETHPRITCSFGVSQFLEGTTEDDMIKRADQALYRAKESGRNCVCLAEAEEAVKNSN</sequence>
<dbReference type="CDD" id="cd01949">
    <property type="entry name" value="GGDEF"/>
    <property type="match status" value="1"/>
</dbReference>
<keyword evidence="8" id="KW-0902">Two-component regulatory system</keyword>
<dbReference type="Pfam" id="PF13426">
    <property type="entry name" value="PAS_9"/>
    <property type="match status" value="2"/>
</dbReference>
<evidence type="ECO:0000256" key="2">
    <source>
        <dbReference type="ARBA" id="ARBA00004370"/>
    </source>
</evidence>
<dbReference type="CDD" id="cd00130">
    <property type="entry name" value="PAS"/>
    <property type="match status" value="2"/>
</dbReference>
<dbReference type="InterPro" id="IPR052163">
    <property type="entry name" value="DGC-Regulatory_Protein"/>
</dbReference>
<keyword evidence="14" id="KW-1185">Reference proteome</keyword>
<dbReference type="PANTHER" id="PTHR46663:SF3">
    <property type="entry name" value="SLL0267 PROTEIN"/>
    <property type="match status" value="1"/>
</dbReference>
<feature type="domain" description="GGDEF" evidence="12">
    <location>
        <begin position="626"/>
        <end position="753"/>
    </location>
</feature>
<dbReference type="FunFam" id="3.30.70.270:FF:000001">
    <property type="entry name" value="Diguanylate cyclase domain protein"/>
    <property type="match status" value="1"/>
</dbReference>
<comment type="caution">
    <text evidence="13">The sequence shown here is derived from an EMBL/GenBank/DDBJ whole genome shotgun (WGS) entry which is preliminary data.</text>
</comment>
<keyword evidence="9" id="KW-0472">Membrane</keyword>
<dbReference type="Proteomes" id="UP000280792">
    <property type="component" value="Unassembled WGS sequence"/>
</dbReference>
<dbReference type="InterPro" id="IPR035965">
    <property type="entry name" value="PAS-like_dom_sf"/>
</dbReference>
<evidence type="ECO:0000259" key="10">
    <source>
        <dbReference type="PROSITE" id="PS50112"/>
    </source>
</evidence>
<dbReference type="Gene3D" id="3.30.70.270">
    <property type="match status" value="1"/>
</dbReference>
<dbReference type="InterPro" id="IPR029787">
    <property type="entry name" value="Nucleotide_cyclase"/>
</dbReference>
<dbReference type="SMART" id="SM00086">
    <property type="entry name" value="PAC"/>
    <property type="match status" value="2"/>
</dbReference>
<evidence type="ECO:0000259" key="12">
    <source>
        <dbReference type="PROSITE" id="PS50887"/>
    </source>
</evidence>
<dbReference type="SUPFAM" id="SSF55785">
    <property type="entry name" value="PYP-like sensor domain (PAS domain)"/>
    <property type="match status" value="2"/>
</dbReference>
<feature type="transmembrane region" description="Helical" evidence="9">
    <location>
        <begin position="24"/>
        <end position="43"/>
    </location>
</feature>
<dbReference type="InterPro" id="IPR043128">
    <property type="entry name" value="Rev_trsase/Diguanyl_cyclase"/>
</dbReference>
<dbReference type="Pfam" id="PF21623">
    <property type="entry name" value="HK_sensor_dom_bact"/>
    <property type="match status" value="1"/>
</dbReference>
<keyword evidence="9" id="KW-0812">Transmembrane</keyword>
<reference evidence="13 14" key="2">
    <citation type="submission" date="2018-12" db="EMBL/GenBank/DDBJ databases">
        <title>Simiduia agarivorans gen. nov., sp. nov., a marine, agarolytic bacterium isolated from shallow coastal water from Keelung, Taiwan.</title>
        <authorList>
            <person name="Shieh W.Y."/>
        </authorList>
    </citation>
    <scope>NUCLEOTIDE SEQUENCE [LARGE SCALE GENOMIC DNA]</scope>
    <source>
        <strain evidence="13 14">GTF-13</strain>
    </source>
</reference>
<feature type="domain" description="PAC" evidence="11">
    <location>
        <begin position="542"/>
        <end position="594"/>
    </location>
</feature>
<dbReference type="EMBL" id="QWEZ01000001">
    <property type="protein sequence ID" value="RRJ85285.1"/>
    <property type="molecule type" value="Genomic_DNA"/>
</dbReference>
<reference evidence="13 14" key="1">
    <citation type="submission" date="2018-08" db="EMBL/GenBank/DDBJ databases">
        <authorList>
            <person name="Khan S.A."/>
        </authorList>
    </citation>
    <scope>NUCLEOTIDE SEQUENCE [LARGE SCALE GENOMIC DNA]</scope>
    <source>
        <strain evidence="13 14">GTF-13</strain>
    </source>
</reference>
<evidence type="ECO:0000256" key="6">
    <source>
        <dbReference type="ARBA" id="ARBA00022777"/>
    </source>
</evidence>
<comment type="cofactor">
    <cofactor evidence="1">
        <name>Mg(2+)</name>
        <dbReference type="ChEBI" id="CHEBI:18420"/>
    </cofactor>
</comment>
<keyword evidence="6" id="KW-0418">Kinase</keyword>
<evidence type="ECO:0000259" key="11">
    <source>
        <dbReference type="PROSITE" id="PS50113"/>
    </source>
</evidence>
<keyword evidence="5" id="KW-0547">Nucleotide-binding</keyword>
<dbReference type="GO" id="GO:0016020">
    <property type="term" value="C:membrane"/>
    <property type="evidence" value="ECO:0007669"/>
    <property type="project" value="UniProtKB-SubCell"/>
</dbReference>
<feature type="domain" description="PAC" evidence="11">
    <location>
        <begin position="421"/>
        <end position="473"/>
    </location>
</feature>
<keyword evidence="9" id="KW-1133">Transmembrane helix</keyword>
<dbReference type="PROSITE" id="PS50113">
    <property type="entry name" value="PAC"/>
    <property type="match status" value="2"/>
</dbReference>
<evidence type="ECO:0000256" key="4">
    <source>
        <dbReference type="ARBA" id="ARBA00022679"/>
    </source>
</evidence>
<dbReference type="SMART" id="SM00267">
    <property type="entry name" value="GGDEF"/>
    <property type="match status" value="1"/>
</dbReference>
<dbReference type="InterPro" id="IPR000700">
    <property type="entry name" value="PAS-assoc_C"/>
</dbReference>
<dbReference type="InterPro" id="IPR001610">
    <property type="entry name" value="PAC"/>
</dbReference>
<dbReference type="GO" id="GO:0016301">
    <property type="term" value="F:kinase activity"/>
    <property type="evidence" value="ECO:0007669"/>
    <property type="project" value="UniProtKB-KW"/>
</dbReference>
<evidence type="ECO:0000313" key="14">
    <source>
        <dbReference type="Proteomes" id="UP000280792"/>
    </source>
</evidence>
<feature type="domain" description="PAS" evidence="10">
    <location>
        <begin position="467"/>
        <end position="515"/>
    </location>
</feature>
<keyword evidence="7" id="KW-0067">ATP-binding</keyword>
<comment type="subcellular location">
    <subcellularLocation>
        <location evidence="2">Membrane</location>
    </subcellularLocation>
</comment>